<feature type="compositionally biased region" description="Basic and acidic residues" evidence="1">
    <location>
        <begin position="46"/>
        <end position="68"/>
    </location>
</feature>
<evidence type="ECO:0000256" key="1">
    <source>
        <dbReference type="SAM" id="MobiDB-lite"/>
    </source>
</evidence>
<feature type="compositionally biased region" description="Basic and acidic residues" evidence="1">
    <location>
        <begin position="21"/>
        <end position="34"/>
    </location>
</feature>
<evidence type="ECO:0000313" key="3">
    <source>
        <dbReference type="Proteomes" id="UP000017861"/>
    </source>
</evidence>
<dbReference type="EMBL" id="AYLP01000372">
    <property type="protein sequence ID" value="ESS60918.1"/>
    <property type="molecule type" value="Genomic_DNA"/>
</dbReference>
<sequence length="106" mass="11513">MAGRRCVRASPPAVLHASHPAGKDRQTEREKEMGGCRQEALTISLAREHAAAPRRNTGGEDDKGEKQEAAQQTKETNDKRKSTARALTLAGDSTHSRTIAVPSVRR</sequence>
<dbReference type="OrthoDB" id="255195at2759"/>
<gene>
    <name evidence="2" type="ORF">TCDM_11536</name>
</gene>
<organism evidence="2 3">
    <name type="scientific">Trypanosoma cruzi Dm28c</name>
    <dbReference type="NCBI Taxonomy" id="1416333"/>
    <lineage>
        <taxon>Eukaryota</taxon>
        <taxon>Discoba</taxon>
        <taxon>Euglenozoa</taxon>
        <taxon>Kinetoplastea</taxon>
        <taxon>Metakinetoplastina</taxon>
        <taxon>Trypanosomatida</taxon>
        <taxon>Trypanosomatidae</taxon>
        <taxon>Trypanosoma</taxon>
        <taxon>Schizotrypanum</taxon>
    </lineage>
</organism>
<reference evidence="2 3" key="1">
    <citation type="journal article" date="2014" name="Genome Announc.">
        <title>Trypanosoma cruzi Clone Dm28c Draft Genome Sequence.</title>
        <authorList>
            <person name="Grisard E.C."/>
            <person name="Teixeira S.M."/>
            <person name="de Almeida L.G."/>
            <person name="Stoco P.H."/>
            <person name="Gerber A.L."/>
            <person name="Talavera-Lopez C."/>
            <person name="Lima O.C."/>
            <person name="Andersson B."/>
            <person name="de Vasconcelos A.T."/>
        </authorList>
    </citation>
    <scope>NUCLEOTIDE SEQUENCE [LARGE SCALE GENOMIC DNA]</scope>
    <source>
        <strain evidence="2 3">Dm28c</strain>
    </source>
</reference>
<comment type="caution">
    <text evidence="2">The sequence shown here is derived from an EMBL/GenBank/DDBJ whole genome shotgun (WGS) entry which is preliminary data.</text>
</comment>
<dbReference type="VEuPathDB" id="TriTrypDB:TCDM_11536"/>
<evidence type="ECO:0000313" key="2">
    <source>
        <dbReference type="EMBL" id="ESS60918.1"/>
    </source>
</evidence>
<dbReference type="AlphaFoldDB" id="V5B951"/>
<protein>
    <submittedName>
        <fullName evidence="2">Uncharacterized protein</fullName>
    </submittedName>
</protein>
<accession>V5B951</accession>
<proteinExistence type="predicted"/>
<name>V5B951_TRYCR</name>
<dbReference type="Proteomes" id="UP000017861">
    <property type="component" value="Unassembled WGS sequence"/>
</dbReference>
<feature type="region of interest" description="Disordered" evidence="1">
    <location>
        <begin position="1"/>
        <end position="106"/>
    </location>
</feature>